<reference evidence="3" key="1">
    <citation type="journal article" date="2019" name="Plant Dis.">
        <title>First report of Beet soil-borne virus on red table beet in Brazil.</title>
        <authorList>
            <person name="Camelo Garcia V.M."/>
            <person name="Rezende J.A.M."/>
            <person name="Nagata T."/>
        </authorList>
    </citation>
    <scope>NUCLEOTIDE SEQUENCE</scope>
    <source>
        <strain evidence="3">Brazilian</strain>
    </source>
</reference>
<accession>A0A3G4ZJV3</accession>
<dbReference type="InterPro" id="IPR003593">
    <property type="entry name" value="AAA+_ATPase"/>
</dbReference>
<proteinExistence type="predicted"/>
<feature type="region of interest" description="Disordered" evidence="1">
    <location>
        <begin position="1"/>
        <end position="91"/>
    </location>
</feature>
<protein>
    <submittedName>
        <fullName evidence="3">48k protein</fullName>
    </submittedName>
</protein>
<feature type="domain" description="(+)RNA virus helicase C-terminal" evidence="2">
    <location>
        <begin position="149"/>
        <end position="427"/>
    </location>
</feature>
<name>A0A3G4ZJV3_9VIRU</name>
<dbReference type="InterPro" id="IPR027417">
    <property type="entry name" value="P-loop_NTPase"/>
</dbReference>
<dbReference type="SUPFAM" id="SSF52540">
    <property type="entry name" value="P-loop containing nucleoside triphosphate hydrolases"/>
    <property type="match status" value="1"/>
</dbReference>
<dbReference type="PROSITE" id="PS51657">
    <property type="entry name" value="PSRV_HELICASE"/>
    <property type="match status" value="1"/>
</dbReference>
<evidence type="ECO:0000256" key="1">
    <source>
        <dbReference type="SAM" id="MobiDB-lite"/>
    </source>
</evidence>
<feature type="compositionally biased region" description="Basic and acidic residues" evidence="1">
    <location>
        <begin position="23"/>
        <end position="80"/>
    </location>
</feature>
<evidence type="ECO:0000313" key="3">
    <source>
        <dbReference type="EMBL" id="AYV75117.1"/>
    </source>
</evidence>
<organism evidence="3">
    <name type="scientific">Beet soil-borne virus</name>
    <dbReference type="NCBI Taxonomy" id="46436"/>
    <lineage>
        <taxon>Viruses</taxon>
        <taxon>Riboviria</taxon>
        <taxon>Orthornavirae</taxon>
        <taxon>Kitrinoviricota</taxon>
        <taxon>Alsuviricetes</taxon>
        <taxon>Martellivirales</taxon>
        <taxon>Virgaviridae</taxon>
        <taxon>Pomovirus</taxon>
        <taxon>Pomovirus solibetae</taxon>
    </lineage>
</organism>
<dbReference type="Gene3D" id="3.40.50.300">
    <property type="entry name" value="P-loop containing nucleotide triphosphate hydrolases"/>
    <property type="match status" value="2"/>
</dbReference>
<sequence length="427" mass="48317">MEKEKLQKKEKNLNRRTNKKGVKRLDRKNSEGKTKEDNRKSVEEDVADDLRAHESVAKDRAATCERGKSQRQRVDQETSVKEGAGVDSKLGSDRYAGKRQLEVVSRICQESGFVATGKPLKRYPEDYFLKSGLLSDFDKYLSDRLDKGCNLTKSETETVLKHLRQKRRPQSFLAGSVTGVPGSGKTTLLRKIQTEAGLNSVVILANERHKIRFTQLPACYTAKEILLLRTAIKYDVLLIDEYTLLQNGEILLLQRILEAKVVVLFGDRAQGNSRTADSPEWLQIPVIYSSVKSRRFGKATADFCGKQGFDFEGCDQEDEVQKLDFEGSSPETDINLALTEATIEDLKEVGIECSLVKDVQGNEYDSVSLFIREEDREALSDPELRSVAFTRHRKLLIVRIPVCLMLSLFNGELNSDYRPQTNHYGKN</sequence>
<evidence type="ECO:0000259" key="2">
    <source>
        <dbReference type="PROSITE" id="PS51657"/>
    </source>
</evidence>
<dbReference type="GO" id="GO:0005524">
    <property type="term" value="F:ATP binding"/>
    <property type="evidence" value="ECO:0007669"/>
    <property type="project" value="InterPro"/>
</dbReference>
<feature type="compositionally biased region" description="Basic and acidic residues" evidence="1">
    <location>
        <begin position="1"/>
        <end position="13"/>
    </location>
</feature>
<dbReference type="InterPro" id="IPR027351">
    <property type="entry name" value="(+)RNA_virus_helicase_core_dom"/>
</dbReference>
<dbReference type="EMBL" id="MH106716">
    <property type="protein sequence ID" value="AYV75117.1"/>
    <property type="molecule type" value="Genomic_RNA"/>
</dbReference>
<dbReference type="Pfam" id="PF01443">
    <property type="entry name" value="Viral_helicase1"/>
    <property type="match status" value="1"/>
</dbReference>
<dbReference type="SMART" id="SM00382">
    <property type="entry name" value="AAA"/>
    <property type="match status" value="1"/>
</dbReference>